<gene>
    <name evidence="1" type="ORF">PVAND_004859</name>
</gene>
<reference evidence="1" key="1">
    <citation type="submission" date="2021-03" db="EMBL/GenBank/DDBJ databases">
        <title>Chromosome level genome of the anhydrobiotic midge Polypedilum vanderplanki.</title>
        <authorList>
            <person name="Yoshida Y."/>
            <person name="Kikawada T."/>
            <person name="Gusev O."/>
        </authorList>
    </citation>
    <scope>NUCLEOTIDE SEQUENCE</scope>
    <source>
        <strain evidence="1">NIAS01</strain>
        <tissue evidence="1">Whole body or cell culture</tissue>
    </source>
</reference>
<protein>
    <submittedName>
        <fullName evidence="1">Uncharacterized protein</fullName>
    </submittedName>
</protein>
<proteinExistence type="predicted"/>
<comment type="caution">
    <text evidence="1">The sequence shown here is derived from an EMBL/GenBank/DDBJ whole genome shotgun (WGS) entry which is preliminary data.</text>
</comment>
<evidence type="ECO:0000313" key="2">
    <source>
        <dbReference type="Proteomes" id="UP001107558"/>
    </source>
</evidence>
<dbReference type="AlphaFoldDB" id="A0A9J6BYU1"/>
<name>A0A9J6BYU1_POLVA</name>
<evidence type="ECO:0000313" key="1">
    <source>
        <dbReference type="EMBL" id="KAG5674914.1"/>
    </source>
</evidence>
<dbReference type="OrthoDB" id="10434743at2759"/>
<organism evidence="1 2">
    <name type="scientific">Polypedilum vanderplanki</name>
    <name type="common">Sleeping chironomid midge</name>
    <dbReference type="NCBI Taxonomy" id="319348"/>
    <lineage>
        <taxon>Eukaryota</taxon>
        <taxon>Metazoa</taxon>
        <taxon>Ecdysozoa</taxon>
        <taxon>Arthropoda</taxon>
        <taxon>Hexapoda</taxon>
        <taxon>Insecta</taxon>
        <taxon>Pterygota</taxon>
        <taxon>Neoptera</taxon>
        <taxon>Endopterygota</taxon>
        <taxon>Diptera</taxon>
        <taxon>Nematocera</taxon>
        <taxon>Chironomoidea</taxon>
        <taxon>Chironomidae</taxon>
        <taxon>Chironominae</taxon>
        <taxon>Polypedilum</taxon>
        <taxon>Polypedilum</taxon>
    </lineage>
</organism>
<accession>A0A9J6BYU1</accession>
<dbReference type="Proteomes" id="UP001107558">
    <property type="component" value="Chromosome 2"/>
</dbReference>
<keyword evidence="2" id="KW-1185">Reference proteome</keyword>
<sequence length="137" mass="16780">MDFKSLMNKAKAFETKCKQDKQHERYKSTKQKIHKELPKIEENKIDERVILEYMEVLRQTQKNIGEELYDKRVKDKREEKFKNINFLKDQIQRNKNKNSLKQKIKMMRKQAIFPQPKSYMNYRNRNGLLKKNSIKIN</sequence>
<dbReference type="EMBL" id="JADBJN010000002">
    <property type="protein sequence ID" value="KAG5674914.1"/>
    <property type="molecule type" value="Genomic_DNA"/>
</dbReference>